<protein>
    <submittedName>
        <fullName evidence="2">Uncharacterized protein</fullName>
    </submittedName>
</protein>
<name>A0A183CRV8_GLOPA</name>
<evidence type="ECO:0000313" key="1">
    <source>
        <dbReference type="Proteomes" id="UP000050741"/>
    </source>
</evidence>
<keyword evidence="1" id="KW-1185">Reference proteome</keyword>
<dbReference type="AlphaFoldDB" id="A0A183CRV8"/>
<dbReference type="Proteomes" id="UP000050741">
    <property type="component" value="Unassembled WGS sequence"/>
</dbReference>
<accession>A0A183CRV8</accession>
<dbReference type="WBParaSite" id="GPLIN_001561600">
    <property type="protein sequence ID" value="GPLIN_001561600"/>
    <property type="gene ID" value="GPLIN_001561600"/>
</dbReference>
<reference evidence="2" key="3">
    <citation type="submission" date="2016-06" db="UniProtKB">
        <authorList>
            <consortium name="WormBaseParasite"/>
        </authorList>
    </citation>
    <scope>IDENTIFICATION</scope>
</reference>
<proteinExistence type="predicted"/>
<evidence type="ECO:0000313" key="2">
    <source>
        <dbReference type="WBParaSite" id="GPLIN_001561600"/>
    </source>
</evidence>
<reference evidence="1" key="1">
    <citation type="submission" date="2013-12" db="EMBL/GenBank/DDBJ databases">
        <authorList>
            <person name="Aslett M."/>
        </authorList>
    </citation>
    <scope>NUCLEOTIDE SEQUENCE [LARGE SCALE GENOMIC DNA]</scope>
    <source>
        <strain evidence="1">Lindley</strain>
    </source>
</reference>
<organism evidence="1 2">
    <name type="scientific">Globodera pallida</name>
    <name type="common">Potato cyst nematode worm</name>
    <name type="synonym">Heterodera pallida</name>
    <dbReference type="NCBI Taxonomy" id="36090"/>
    <lineage>
        <taxon>Eukaryota</taxon>
        <taxon>Metazoa</taxon>
        <taxon>Ecdysozoa</taxon>
        <taxon>Nematoda</taxon>
        <taxon>Chromadorea</taxon>
        <taxon>Rhabditida</taxon>
        <taxon>Tylenchina</taxon>
        <taxon>Tylenchomorpha</taxon>
        <taxon>Tylenchoidea</taxon>
        <taxon>Heteroderidae</taxon>
        <taxon>Heteroderinae</taxon>
        <taxon>Globodera</taxon>
    </lineage>
</organism>
<reference evidence="1" key="2">
    <citation type="submission" date="2014-05" db="EMBL/GenBank/DDBJ databases">
        <title>The genome and life-stage specific transcriptomes of Globodera pallida elucidate key aspects of plant parasitism by a cyst nematode.</title>
        <authorList>
            <person name="Cotton J.A."/>
            <person name="Lilley C.J."/>
            <person name="Jones L.M."/>
            <person name="Kikuchi T."/>
            <person name="Reid A.J."/>
            <person name="Thorpe P."/>
            <person name="Tsai I.J."/>
            <person name="Beasley H."/>
            <person name="Blok V."/>
            <person name="Cock P.J.A."/>
            <person name="Van den Akker S.E."/>
            <person name="Holroyd N."/>
            <person name="Hunt M."/>
            <person name="Mantelin S."/>
            <person name="Naghra H."/>
            <person name="Pain A."/>
            <person name="Palomares-Rius J.E."/>
            <person name="Zarowiecki M."/>
            <person name="Berriman M."/>
            <person name="Jones J.T."/>
            <person name="Urwin P.E."/>
        </authorList>
    </citation>
    <scope>NUCLEOTIDE SEQUENCE [LARGE SCALE GENOMIC DNA]</scope>
    <source>
        <strain evidence="1">Lindley</strain>
    </source>
</reference>
<sequence length="130" mass="14966">MPLDEAVGHHKGTYAYSGSAGKFWGHVMEGCRHGWNEKCPNDINGRPCIEGKPRFGAAGDILFNEREEKLKHFLGQLVEEQNKKFSEQKETDRRMLQKQMDELKGVLVTKLEEYQKQQNIDALTEAQKEM</sequence>